<keyword evidence="1" id="KW-0472">Membrane</keyword>
<proteinExistence type="predicted"/>
<keyword evidence="1" id="KW-1133">Transmembrane helix</keyword>
<reference evidence="3" key="1">
    <citation type="submission" date="2017-09" db="EMBL/GenBank/DDBJ databases">
        <title>Depth-based differentiation of microbial function through sediment-hosted aquifers and enrichment of novel symbionts in the deep terrestrial subsurface.</title>
        <authorList>
            <person name="Probst A.J."/>
            <person name="Ladd B."/>
            <person name="Jarett J.K."/>
            <person name="Geller-Mcgrath D.E."/>
            <person name="Sieber C.M.K."/>
            <person name="Emerson J.B."/>
            <person name="Anantharaman K."/>
            <person name="Thomas B.C."/>
            <person name="Malmstrom R."/>
            <person name="Stieglmeier M."/>
            <person name="Klingl A."/>
            <person name="Woyke T."/>
            <person name="Ryan C.M."/>
            <person name="Banfield J.F."/>
        </authorList>
    </citation>
    <scope>NUCLEOTIDE SEQUENCE [LARGE SCALE GENOMIC DNA]</scope>
</reference>
<keyword evidence="1" id="KW-0812">Transmembrane</keyword>
<protein>
    <submittedName>
        <fullName evidence="2">Uncharacterized protein</fullName>
    </submittedName>
</protein>
<gene>
    <name evidence="2" type="ORF">COS58_01310</name>
</gene>
<comment type="caution">
    <text evidence="2">The sequence shown here is derived from an EMBL/GenBank/DDBJ whole genome shotgun (WGS) entry which is preliminary data.</text>
</comment>
<sequence>MRIEFFDSKNHKKVEVELFQPKSWLKFEAIEKFKVEFFSNRKYQGYFRGSPEKTNQLPFFKVYNKDFLSIRHWIFGSFGFCCFIVIWPRHKEETFCCVQS</sequence>
<accession>A0A2M7B921</accession>
<dbReference type="EMBL" id="PEVG01000015">
    <property type="protein sequence ID" value="PIU99627.1"/>
    <property type="molecule type" value="Genomic_DNA"/>
</dbReference>
<dbReference type="AlphaFoldDB" id="A0A2M7B921"/>
<feature type="transmembrane region" description="Helical" evidence="1">
    <location>
        <begin position="70"/>
        <end position="87"/>
    </location>
</feature>
<evidence type="ECO:0000256" key="1">
    <source>
        <dbReference type="SAM" id="Phobius"/>
    </source>
</evidence>
<evidence type="ECO:0000313" key="3">
    <source>
        <dbReference type="Proteomes" id="UP000228561"/>
    </source>
</evidence>
<organism evidence="2 3">
    <name type="scientific">Candidatus Tagabacteria bacterium CG03_land_8_20_14_0_80_41_22</name>
    <dbReference type="NCBI Taxonomy" id="1975020"/>
    <lineage>
        <taxon>Bacteria</taxon>
        <taxon>Candidatus Tagaibacteriota</taxon>
    </lineage>
</organism>
<name>A0A2M7B921_9BACT</name>
<dbReference type="Proteomes" id="UP000228561">
    <property type="component" value="Unassembled WGS sequence"/>
</dbReference>
<evidence type="ECO:0000313" key="2">
    <source>
        <dbReference type="EMBL" id="PIU99627.1"/>
    </source>
</evidence>